<proteinExistence type="predicted"/>
<name>A0A3B7MT68_9BACT</name>
<keyword evidence="4" id="KW-1185">Reference proteome</keyword>
<dbReference type="OrthoDB" id="9803619at2"/>
<dbReference type="InterPro" id="IPR003607">
    <property type="entry name" value="HD/PDEase_dom"/>
</dbReference>
<dbReference type="NCBIfam" id="TIGR01353">
    <property type="entry name" value="dGTP_triPase"/>
    <property type="match status" value="1"/>
</dbReference>
<gene>
    <name evidence="3" type="ORF">D3H65_25125</name>
</gene>
<dbReference type="Gene3D" id="1.10.3210.10">
    <property type="entry name" value="Hypothetical protein af1432"/>
    <property type="match status" value="1"/>
</dbReference>
<dbReference type="SMART" id="SM00471">
    <property type="entry name" value="HDc"/>
    <property type="match status" value="1"/>
</dbReference>
<protein>
    <submittedName>
        <fullName evidence="3">Deoxyguanosinetriphosphate triphosphohydrolase</fullName>
    </submittedName>
</protein>
<dbReference type="GO" id="GO:0006203">
    <property type="term" value="P:dGTP catabolic process"/>
    <property type="evidence" value="ECO:0007669"/>
    <property type="project" value="TreeGrafter"/>
</dbReference>
<dbReference type="InterPro" id="IPR050135">
    <property type="entry name" value="dGTPase-like"/>
</dbReference>
<evidence type="ECO:0000313" key="4">
    <source>
        <dbReference type="Proteomes" id="UP000263900"/>
    </source>
</evidence>
<evidence type="ECO:0000259" key="2">
    <source>
        <dbReference type="SMART" id="SM00471"/>
    </source>
</evidence>
<feature type="domain" description="HD/PDEase" evidence="2">
    <location>
        <begin position="59"/>
        <end position="269"/>
    </location>
</feature>
<dbReference type="PANTHER" id="PTHR11373:SF32">
    <property type="entry name" value="DEOXYGUANOSINETRIPHOSPHATE TRIPHOSPHOHYDROLASE"/>
    <property type="match status" value="1"/>
</dbReference>
<dbReference type="Pfam" id="PF01966">
    <property type="entry name" value="HD"/>
    <property type="match status" value="1"/>
</dbReference>
<keyword evidence="1 3" id="KW-0378">Hydrolase</keyword>
<dbReference type="Proteomes" id="UP000263900">
    <property type="component" value="Chromosome"/>
</dbReference>
<dbReference type="InterPro" id="IPR006674">
    <property type="entry name" value="HD_domain"/>
</dbReference>
<organism evidence="3 4">
    <name type="scientific">Paraflavitalea soli</name>
    <dbReference type="NCBI Taxonomy" id="2315862"/>
    <lineage>
        <taxon>Bacteria</taxon>
        <taxon>Pseudomonadati</taxon>
        <taxon>Bacteroidota</taxon>
        <taxon>Chitinophagia</taxon>
        <taxon>Chitinophagales</taxon>
        <taxon>Chitinophagaceae</taxon>
        <taxon>Paraflavitalea</taxon>
    </lineage>
</organism>
<dbReference type="InterPro" id="IPR026875">
    <property type="entry name" value="PHydrolase_assoc_dom"/>
</dbReference>
<sequence length="461" mass="52446">MNWQQLYSTRRTGSENKSTTYSDALRTSFLRDYDRIIFSSPFRRLQNKTQVFPLPGSVFVHNRLTHSLEVASVGRSLGKAVGDALAAKYPNEGEDFKEFYKYELPSVIAAGCLAHDIGNPPFGHSGEDAIRTFFRDLTGEAKQRFESQLTPNQQRDFLYFEGNANAFRTLTKSFGENTTGGFRLTYATLASIIKYPSDSLSGFNKQQLVTKKSGFFDSEINTYQHIAQELGIPQLEPGKNIYARHPFVYLVEAADDICYRVIDFEDAHRLNIISINTLKDLFLAFFNEGEGYDARERVEETYNKISDDNKKVEFLRARLINLLINRVSTVFMQKEAELLSGTVKKALIDYLPERELKLIKSIDDFSVAHIYNHRSVVEIEIAGYNVIGELLKEFFNAVVTPTSAKSFKLLQLISKQFVVTGQPDKLYEDTQSVVDFIAGMTDLYAVDIFRKVTGITFPKIR</sequence>
<dbReference type="NCBIfam" id="NF002205">
    <property type="entry name" value="PRK01096.1"/>
    <property type="match status" value="1"/>
</dbReference>
<dbReference type="InterPro" id="IPR027432">
    <property type="entry name" value="dGTP_triphosphohydrolase_C"/>
</dbReference>
<dbReference type="Gene3D" id="1.10.3410.10">
    <property type="entry name" value="putative deoxyguanosinetriphosphate triphosphohydrolase like domain"/>
    <property type="match status" value="1"/>
</dbReference>
<evidence type="ECO:0000256" key="1">
    <source>
        <dbReference type="ARBA" id="ARBA00022801"/>
    </source>
</evidence>
<dbReference type="GO" id="GO:0008832">
    <property type="term" value="F:dGTPase activity"/>
    <property type="evidence" value="ECO:0007669"/>
    <property type="project" value="TreeGrafter"/>
</dbReference>
<dbReference type="SUPFAM" id="SSF109604">
    <property type="entry name" value="HD-domain/PDEase-like"/>
    <property type="match status" value="1"/>
</dbReference>
<dbReference type="InterPro" id="IPR023293">
    <property type="entry name" value="dGTP_triP_hydro_central_sf"/>
</dbReference>
<dbReference type="PANTHER" id="PTHR11373">
    <property type="entry name" value="DEOXYNUCLEOSIDE TRIPHOSPHATE TRIPHOSPHOHYDROLASE"/>
    <property type="match status" value="1"/>
</dbReference>
<dbReference type="Pfam" id="PF13286">
    <property type="entry name" value="HD_assoc"/>
    <property type="match status" value="1"/>
</dbReference>
<dbReference type="RefSeq" id="WP_119052943.1">
    <property type="nucleotide sequence ID" value="NZ_CP032157.1"/>
</dbReference>
<dbReference type="CDD" id="cd00077">
    <property type="entry name" value="HDc"/>
    <property type="match status" value="1"/>
</dbReference>
<reference evidence="3 4" key="1">
    <citation type="submission" date="2018-09" db="EMBL/GenBank/DDBJ databases">
        <title>Genome sequencing of strain 6GH32-13.</title>
        <authorList>
            <person name="Weon H.-Y."/>
            <person name="Heo J."/>
            <person name="Kwon S.-W."/>
        </authorList>
    </citation>
    <scope>NUCLEOTIDE SEQUENCE [LARGE SCALE GENOMIC DNA]</scope>
    <source>
        <strain evidence="3 4">5GH32-13</strain>
    </source>
</reference>
<dbReference type="AlphaFoldDB" id="A0A3B7MT68"/>
<dbReference type="KEGG" id="pseg:D3H65_25125"/>
<dbReference type="Gene3D" id="1.10.3550.10">
    <property type="entry name" value="eoxyguanosinetriphosphate triphosphohydrolase domain-like"/>
    <property type="match status" value="1"/>
</dbReference>
<dbReference type="EMBL" id="CP032157">
    <property type="protein sequence ID" value="AXY77067.1"/>
    <property type="molecule type" value="Genomic_DNA"/>
</dbReference>
<dbReference type="InterPro" id="IPR006261">
    <property type="entry name" value="dGTPase"/>
</dbReference>
<accession>A0A3B7MT68</accession>
<evidence type="ECO:0000313" key="3">
    <source>
        <dbReference type="EMBL" id="AXY77067.1"/>
    </source>
</evidence>